<dbReference type="EMBL" id="GBRH01229671">
    <property type="protein sequence ID" value="JAD68224.1"/>
    <property type="molecule type" value="Transcribed_RNA"/>
</dbReference>
<evidence type="ECO:0000313" key="1">
    <source>
        <dbReference type="EMBL" id="JAD68224.1"/>
    </source>
</evidence>
<accession>A0A0A9SCT3</accession>
<organism evidence="1">
    <name type="scientific">Arundo donax</name>
    <name type="common">Giant reed</name>
    <name type="synonym">Donax arundinaceus</name>
    <dbReference type="NCBI Taxonomy" id="35708"/>
    <lineage>
        <taxon>Eukaryota</taxon>
        <taxon>Viridiplantae</taxon>
        <taxon>Streptophyta</taxon>
        <taxon>Embryophyta</taxon>
        <taxon>Tracheophyta</taxon>
        <taxon>Spermatophyta</taxon>
        <taxon>Magnoliopsida</taxon>
        <taxon>Liliopsida</taxon>
        <taxon>Poales</taxon>
        <taxon>Poaceae</taxon>
        <taxon>PACMAD clade</taxon>
        <taxon>Arundinoideae</taxon>
        <taxon>Arundineae</taxon>
        <taxon>Arundo</taxon>
    </lineage>
</organism>
<reference evidence="1" key="1">
    <citation type="submission" date="2014-09" db="EMBL/GenBank/DDBJ databases">
        <authorList>
            <person name="Magalhaes I.L.F."/>
            <person name="Oliveira U."/>
            <person name="Santos F.R."/>
            <person name="Vidigal T.H.D.A."/>
            <person name="Brescovit A.D."/>
            <person name="Santos A.J."/>
        </authorList>
    </citation>
    <scope>NUCLEOTIDE SEQUENCE</scope>
    <source>
        <tissue evidence="1">Shoot tissue taken approximately 20 cm above the soil surface</tissue>
    </source>
</reference>
<dbReference type="AlphaFoldDB" id="A0A0A9SCT3"/>
<sequence length="19" mass="1964">MKPLSSLPSFSSLAVDLGD</sequence>
<protein>
    <submittedName>
        <fullName evidence="1">Uncharacterized protein</fullName>
    </submittedName>
</protein>
<proteinExistence type="predicted"/>
<reference evidence="1" key="2">
    <citation type="journal article" date="2015" name="Data Brief">
        <title>Shoot transcriptome of the giant reed, Arundo donax.</title>
        <authorList>
            <person name="Barrero R.A."/>
            <person name="Guerrero F.D."/>
            <person name="Moolhuijzen P."/>
            <person name="Goolsby J.A."/>
            <person name="Tidwell J."/>
            <person name="Bellgard S.E."/>
            <person name="Bellgard M.I."/>
        </authorList>
    </citation>
    <scope>NUCLEOTIDE SEQUENCE</scope>
    <source>
        <tissue evidence="1">Shoot tissue taken approximately 20 cm above the soil surface</tissue>
    </source>
</reference>
<name>A0A0A9SCT3_ARUDO</name>